<evidence type="ECO:0000259" key="6">
    <source>
        <dbReference type="SMART" id="SM00382"/>
    </source>
</evidence>
<dbReference type="SMART" id="SM00382">
    <property type="entry name" value="AAA"/>
    <property type="match status" value="1"/>
</dbReference>
<evidence type="ECO:0000259" key="7">
    <source>
        <dbReference type="SMART" id="SM00962"/>
    </source>
</evidence>
<organism evidence="8 9">
    <name type="scientific">Pacificispira spongiicola</name>
    <dbReference type="NCBI Taxonomy" id="2729598"/>
    <lineage>
        <taxon>Bacteria</taxon>
        <taxon>Pseudomonadati</taxon>
        <taxon>Pseudomonadota</taxon>
        <taxon>Alphaproteobacteria</taxon>
        <taxon>Rhodospirillales</taxon>
        <taxon>Rhodospirillaceae</taxon>
        <taxon>Pacificispira</taxon>
    </lineage>
</organism>
<dbReference type="InterPro" id="IPR000897">
    <property type="entry name" value="SRP54_GTPase_dom"/>
</dbReference>
<dbReference type="AlphaFoldDB" id="A0A7Y0E369"/>
<evidence type="ECO:0000256" key="4">
    <source>
        <dbReference type="ARBA" id="ARBA00023134"/>
    </source>
</evidence>
<dbReference type="PANTHER" id="PTHR43134">
    <property type="entry name" value="SIGNAL RECOGNITION PARTICLE RECEPTOR SUBUNIT ALPHA"/>
    <property type="match status" value="1"/>
</dbReference>
<feature type="domain" description="SRP54-type proteins GTP-binding" evidence="7">
    <location>
        <begin position="120"/>
        <end position="314"/>
    </location>
</feature>
<dbReference type="GO" id="GO:0005886">
    <property type="term" value="C:plasma membrane"/>
    <property type="evidence" value="ECO:0007669"/>
    <property type="project" value="UniProtKB-SubCell"/>
</dbReference>
<evidence type="ECO:0000256" key="5">
    <source>
        <dbReference type="ARBA" id="ARBA00023136"/>
    </source>
</evidence>
<name>A0A7Y0E369_9PROT</name>
<keyword evidence="3" id="KW-0547">Nucleotide-binding</keyword>
<dbReference type="SUPFAM" id="SSF52540">
    <property type="entry name" value="P-loop containing nucleoside triphosphate hydrolases"/>
    <property type="match status" value="1"/>
</dbReference>
<keyword evidence="4" id="KW-0342">GTP-binding</keyword>
<evidence type="ECO:0000256" key="3">
    <source>
        <dbReference type="ARBA" id="ARBA00022741"/>
    </source>
</evidence>
<dbReference type="PANTHER" id="PTHR43134:SF3">
    <property type="entry name" value="FLAGELLAR BIOSYNTHESIS PROTEIN FLHF"/>
    <property type="match status" value="1"/>
</dbReference>
<protein>
    <recommendedName>
        <fullName evidence="10">Flagella-associated GTP-binding protein</fullName>
    </recommendedName>
</protein>
<evidence type="ECO:0000256" key="2">
    <source>
        <dbReference type="ARBA" id="ARBA00008531"/>
    </source>
</evidence>
<dbReference type="GO" id="GO:0003924">
    <property type="term" value="F:GTPase activity"/>
    <property type="evidence" value="ECO:0007669"/>
    <property type="project" value="TreeGrafter"/>
</dbReference>
<dbReference type="GO" id="GO:0006614">
    <property type="term" value="P:SRP-dependent cotranslational protein targeting to membrane"/>
    <property type="evidence" value="ECO:0007669"/>
    <property type="project" value="InterPro"/>
</dbReference>
<keyword evidence="9" id="KW-1185">Reference proteome</keyword>
<evidence type="ECO:0008006" key="10">
    <source>
        <dbReference type="Google" id="ProtNLM"/>
    </source>
</evidence>
<comment type="caution">
    <text evidence="8">The sequence shown here is derived from an EMBL/GenBank/DDBJ whole genome shotgun (WGS) entry which is preliminary data.</text>
</comment>
<evidence type="ECO:0000313" key="9">
    <source>
        <dbReference type="Proteomes" id="UP000539372"/>
    </source>
</evidence>
<dbReference type="Gene3D" id="3.40.50.300">
    <property type="entry name" value="P-loop containing nucleotide triphosphate hydrolases"/>
    <property type="match status" value="1"/>
</dbReference>
<evidence type="ECO:0000313" key="8">
    <source>
        <dbReference type="EMBL" id="NMM46361.1"/>
    </source>
</evidence>
<reference evidence="8 9" key="1">
    <citation type="submission" date="2020-04" db="EMBL/GenBank/DDBJ databases">
        <title>Rhodospirillaceae bacterium KN72 isolated from deep sea.</title>
        <authorList>
            <person name="Zhang D.-C."/>
        </authorList>
    </citation>
    <scope>NUCLEOTIDE SEQUENCE [LARGE SCALE GENOMIC DNA]</scope>
    <source>
        <strain evidence="8 9">KN72</strain>
    </source>
</reference>
<dbReference type="EMBL" id="JABBNT010000005">
    <property type="protein sequence ID" value="NMM46361.1"/>
    <property type="molecule type" value="Genomic_DNA"/>
</dbReference>
<sequence length="329" mass="34495">MRLKTFHADSLPAAMELVRQTLGPNAIIVATHEDDANRGARVTAAIEPEEQNFDFFNDGPSEEILETITRILEQHGTPPPLVDRLLDAASDTTAETAKDTLAHALAKVFTFKPLPDRPGPPPIMLIGPPGVGKTVSCAKLAARIALTHDKDDETPVALIAADPVRIGAVEQLRAYADRLGATLYEASDGAALASVLTRIRRSELVVIDTPGTNPYHLDELAHLVELAEAGKTETVLVLTAGRNAEEAAEIAEAFRPVGATRLMTTGLDMAKRLGAILAAAEAGNLAISDVSLAPEIGQGLTPMDAGALAKLLIPEATAEPAKSGIGVGE</sequence>
<keyword evidence="5" id="KW-0472">Membrane</keyword>
<comment type="similarity">
    <text evidence="2">Belongs to the GTP-binding SRP family.</text>
</comment>
<comment type="subcellular location">
    <subcellularLocation>
        <location evidence="1">Cell inner membrane</location>
        <topology evidence="1">Peripheral membrane protein</topology>
        <orientation evidence="1">Cytoplasmic side</orientation>
    </subcellularLocation>
</comment>
<dbReference type="SMART" id="SM00962">
    <property type="entry name" value="SRP54"/>
    <property type="match status" value="1"/>
</dbReference>
<dbReference type="InterPro" id="IPR003593">
    <property type="entry name" value="AAA+_ATPase"/>
</dbReference>
<dbReference type="Proteomes" id="UP000539372">
    <property type="component" value="Unassembled WGS sequence"/>
</dbReference>
<dbReference type="RefSeq" id="WP_169626721.1">
    <property type="nucleotide sequence ID" value="NZ_JABBNT010000005.1"/>
</dbReference>
<dbReference type="GO" id="GO:0005525">
    <property type="term" value="F:GTP binding"/>
    <property type="evidence" value="ECO:0007669"/>
    <property type="project" value="UniProtKB-KW"/>
</dbReference>
<proteinExistence type="inferred from homology"/>
<evidence type="ECO:0000256" key="1">
    <source>
        <dbReference type="ARBA" id="ARBA00004515"/>
    </source>
</evidence>
<dbReference type="InterPro" id="IPR027417">
    <property type="entry name" value="P-loop_NTPase"/>
</dbReference>
<dbReference type="GO" id="GO:0005047">
    <property type="term" value="F:signal recognition particle binding"/>
    <property type="evidence" value="ECO:0007669"/>
    <property type="project" value="TreeGrafter"/>
</dbReference>
<gene>
    <name evidence="8" type="ORF">HH303_17855</name>
</gene>
<accession>A0A7Y0E369</accession>
<feature type="domain" description="AAA+ ATPase" evidence="6">
    <location>
        <begin position="119"/>
        <end position="268"/>
    </location>
</feature>
<dbReference type="Pfam" id="PF00448">
    <property type="entry name" value="SRP54"/>
    <property type="match status" value="1"/>
</dbReference>